<sequence length="419" mass="46266">MQIYNGCWQRFQTRLPLHCYSHPDHCRGRYARRSRFFFRLSLLLLVPEKTGVPFSHCQFRPRISPDRRGPQRADGLLRNRAGPLASRSTLRVPEKNRQTGTPAMQARKLAENTENTEMHGPCGPCVPAESRACGDVLGNCSGTACLGAVVPDETASEMSSGIENGNRSEKFHRGCAEQAEEQQGETETRDGQKHGETQRNTDRARGCLFVVACGVSLMQPCFFCVVVWLCGCVVALQRCSVALALALCLLQRSVVSLLPFSLAFVYAAAALPCAFCLVLSTSYHFVALLPPLPVAKPPSLLLLRYDSFATTPSLLLLLPTTVDIHGILLTLSIFVSAIVSSRLLSSPLVSSLVFSIVFITSSVFFLLLPSPFSLHQQTKTVESFLLTNTTIFFITRISSPLLPFDDSCCFICCHYYCYY</sequence>
<evidence type="ECO:0000313" key="4">
    <source>
        <dbReference type="Proteomes" id="UP000002866"/>
    </source>
</evidence>
<feature type="region of interest" description="Disordered" evidence="1">
    <location>
        <begin position="173"/>
        <end position="198"/>
    </location>
</feature>
<feature type="transmembrane region" description="Helical" evidence="2">
    <location>
        <begin position="225"/>
        <end position="250"/>
    </location>
</feature>
<feature type="transmembrane region" description="Helical" evidence="2">
    <location>
        <begin position="348"/>
        <end position="368"/>
    </location>
</feature>
<name>I2H713_HENB6</name>
<feature type="compositionally biased region" description="Basic and acidic residues" evidence="1">
    <location>
        <begin position="186"/>
        <end position="198"/>
    </location>
</feature>
<dbReference type="AlphaFoldDB" id="I2H713"/>
<feature type="transmembrane region" description="Helical" evidence="2">
    <location>
        <begin position="262"/>
        <end position="286"/>
    </location>
</feature>
<evidence type="ECO:0000256" key="1">
    <source>
        <dbReference type="SAM" id="MobiDB-lite"/>
    </source>
</evidence>
<accession>I2H713</accession>
<gene>
    <name evidence="3" type="primary">TBLA0G02250</name>
    <name evidence="3" type="ORF">TBLA_0G02250</name>
</gene>
<dbReference type="InParanoid" id="I2H713"/>
<dbReference type="Proteomes" id="UP000002866">
    <property type="component" value="Chromosome 7"/>
</dbReference>
<organism evidence="3 4">
    <name type="scientific">Henningerozyma blattae (strain ATCC 34711 / CBS 6284 / DSM 70876 / NBRC 10599 / NRRL Y-10934 / UCD 77-7)</name>
    <name type="common">Yeast</name>
    <name type="synonym">Tetrapisispora blattae</name>
    <dbReference type="NCBI Taxonomy" id="1071380"/>
    <lineage>
        <taxon>Eukaryota</taxon>
        <taxon>Fungi</taxon>
        <taxon>Dikarya</taxon>
        <taxon>Ascomycota</taxon>
        <taxon>Saccharomycotina</taxon>
        <taxon>Saccharomycetes</taxon>
        <taxon>Saccharomycetales</taxon>
        <taxon>Saccharomycetaceae</taxon>
        <taxon>Henningerozyma</taxon>
    </lineage>
</organism>
<dbReference type="EMBL" id="HE806322">
    <property type="protein sequence ID" value="CCH62165.1"/>
    <property type="molecule type" value="Genomic_DNA"/>
</dbReference>
<keyword evidence="2" id="KW-0472">Membrane</keyword>
<proteinExistence type="predicted"/>
<dbReference type="GeneID" id="14497297"/>
<keyword evidence="4" id="KW-1185">Reference proteome</keyword>
<feature type="compositionally biased region" description="Basic and acidic residues" evidence="1">
    <location>
        <begin position="63"/>
        <end position="77"/>
    </location>
</feature>
<evidence type="ECO:0000313" key="3">
    <source>
        <dbReference type="EMBL" id="CCH62165.1"/>
    </source>
</evidence>
<feature type="region of interest" description="Disordered" evidence="1">
    <location>
        <begin position="63"/>
        <end position="103"/>
    </location>
</feature>
<evidence type="ECO:0008006" key="5">
    <source>
        <dbReference type="Google" id="ProtNLM"/>
    </source>
</evidence>
<evidence type="ECO:0000256" key="2">
    <source>
        <dbReference type="SAM" id="Phobius"/>
    </source>
</evidence>
<dbReference type="KEGG" id="tbl:TBLA_0G02250"/>
<reference evidence="3 4" key="1">
    <citation type="journal article" date="2011" name="Proc. Natl. Acad. Sci. U.S.A.">
        <title>Evolutionary erosion of yeast sex chromosomes by mating-type switching accidents.</title>
        <authorList>
            <person name="Gordon J.L."/>
            <person name="Armisen D."/>
            <person name="Proux-Wera E."/>
            <person name="Oheigeartaigh S.S."/>
            <person name="Byrne K.P."/>
            <person name="Wolfe K.H."/>
        </authorList>
    </citation>
    <scope>NUCLEOTIDE SEQUENCE [LARGE SCALE GENOMIC DNA]</scope>
    <source>
        <strain evidence="4">ATCC 34711 / CBS 6284 / DSM 70876 / NBRC 10599 / NRRL Y-10934 / UCD 77-7</strain>
    </source>
</reference>
<dbReference type="RefSeq" id="XP_004181684.1">
    <property type="nucleotide sequence ID" value="XM_004181636.1"/>
</dbReference>
<protein>
    <recommendedName>
        <fullName evidence="5">Transmembrane protein</fullName>
    </recommendedName>
</protein>
<dbReference type="HOGENOM" id="CLU_655827_0_0_1"/>
<keyword evidence="2" id="KW-1133">Transmembrane helix</keyword>
<keyword evidence="2" id="KW-0812">Transmembrane</keyword>
<feature type="transmembrane region" description="Helical" evidence="2">
    <location>
        <begin position="314"/>
        <end position="336"/>
    </location>
</feature>